<comment type="function">
    <text evidence="7">This is one of the proteins that bind and probably mediate the attachment of the 5S RNA into the large ribosomal subunit, where it forms part of the central protuberance.</text>
</comment>
<dbReference type="Gene3D" id="3.30.420.100">
    <property type="match status" value="1"/>
</dbReference>
<protein>
    <recommendedName>
        <fullName evidence="6 7">Large ribosomal subunit protein uL18</fullName>
    </recommendedName>
</protein>
<reference evidence="8 9" key="1">
    <citation type="submission" date="2019-02" db="EMBL/GenBank/DDBJ databases">
        <title>Deep-cultivation of Planctomycetes and their phenomic and genomic characterization uncovers novel biology.</title>
        <authorList>
            <person name="Wiegand S."/>
            <person name="Jogler M."/>
            <person name="Boedeker C."/>
            <person name="Pinto D."/>
            <person name="Vollmers J."/>
            <person name="Rivas-Marin E."/>
            <person name="Kohn T."/>
            <person name="Peeters S.H."/>
            <person name="Heuer A."/>
            <person name="Rast P."/>
            <person name="Oberbeckmann S."/>
            <person name="Bunk B."/>
            <person name="Jeske O."/>
            <person name="Meyerdierks A."/>
            <person name="Storesund J.E."/>
            <person name="Kallscheuer N."/>
            <person name="Luecker S."/>
            <person name="Lage O.M."/>
            <person name="Pohl T."/>
            <person name="Merkel B.J."/>
            <person name="Hornburger P."/>
            <person name="Mueller R.-W."/>
            <person name="Bruemmer F."/>
            <person name="Labrenz M."/>
            <person name="Spormann A.M."/>
            <person name="Op den Camp H."/>
            <person name="Overmann J."/>
            <person name="Amann R."/>
            <person name="Jetten M.S.M."/>
            <person name="Mascher T."/>
            <person name="Medema M.H."/>
            <person name="Devos D.P."/>
            <person name="Kaster A.-K."/>
            <person name="Ovreas L."/>
            <person name="Rohde M."/>
            <person name="Galperin M.Y."/>
            <person name="Jogler C."/>
        </authorList>
    </citation>
    <scope>NUCLEOTIDE SEQUENCE [LARGE SCALE GENOMIC DNA]</scope>
    <source>
        <strain evidence="8 9">Poly30</strain>
    </source>
</reference>
<name>A0A518EWD0_9BACT</name>
<keyword evidence="5 7" id="KW-0687">Ribonucleoprotein</keyword>
<dbReference type="GO" id="GO:0008097">
    <property type="term" value="F:5S rRNA binding"/>
    <property type="evidence" value="ECO:0007669"/>
    <property type="project" value="TreeGrafter"/>
</dbReference>
<dbReference type="EMBL" id="CP036434">
    <property type="protein sequence ID" value="QDV08402.1"/>
    <property type="molecule type" value="Genomic_DNA"/>
</dbReference>
<evidence type="ECO:0000313" key="8">
    <source>
        <dbReference type="EMBL" id="QDV08402.1"/>
    </source>
</evidence>
<evidence type="ECO:0000256" key="3">
    <source>
        <dbReference type="ARBA" id="ARBA00022884"/>
    </source>
</evidence>
<dbReference type="PANTHER" id="PTHR12899:SF3">
    <property type="entry name" value="LARGE RIBOSOMAL SUBUNIT PROTEIN UL18M"/>
    <property type="match status" value="1"/>
</dbReference>
<dbReference type="InterPro" id="IPR057268">
    <property type="entry name" value="Ribosomal_L18"/>
</dbReference>
<dbReference type="CDD" id="cd00432">
    <property type="entry name" value="Ribosomal_L18_L5e"/>
    <property type="match status" value="1"/>
</dbReference>
<evidence type="ECO:0000256" key="2">
    <source>
        <dbReference type="ARBA" id="ARBA00022730"/>
    </source>
</evidence>
<evidence type="ECO:0000256" key="7">
    <source>
        <dbReference type="HAMAP-Rule" id="MF_01337"/>
    </source>
</evidence>
<keyword evidence="9" id="KW-1185">Reference proteome</keyword>
<dbReference type="RefSeq" id="WP_145201000.1">
    <property type="nucleotide sequence ID" value="NZ_CP036434.1"/>
</dbReference>
<dbReference type="FunFam" id="3.30.420.100:FF:000001">
    <property type="entry name" value="50S ribosomal protein L18"/>
    <property type="match status" value="1"/>
</dbReference>
<evidence type="ECO:0000313" key="9">
    <source>
        <dbReference type="Proteomes" id="UP000320390"/>
    </source>
</evidence>
<dbReference type="InterPro" id="IPR005484">
    <property type="entry name" value="Ribosomal_uL18_bac/plant/anim"/>
</dbReference>
<evidence type="ECO:0000256" key="1">
    <source>
        <dbReference type="ARBA" id="ARBA00007116"/>
    </source>
</evidence>
<dbReference type="GO" id="GO:0003735">
    <property type="term" value="F:structural constituent of ribosome"/>
    <property type="evidence" value="ECO:0007669"/>
    <property type="project" value="InterPro"/>
</dbReference>
<dbReference type="InterPro" id="IPR004389">
    <property type="entry name" value="Ribosomal_uL18_bac-type"/>
</dbReference>
<evidence type="ECO:0000256" key="6">
    <source>
        <dbReference type="ARBA" id="ARBA00035197"/>
    </source>
</evidence>
<accession>A0A518EWD0</accession>
<sequence>MKSIVLLKNKRRDRRAKSIRRRIAATASRPRLSVHRTTKHISAQVIDDVTGHTLCAVSTTSKKLADLLNGKTKSQKAAVIGGEIARMAKDKNVTEVVLDRGYSRYHGRVKALAEAAREAGLSL</sequence>
<dbReference type="SUPFAM" id="SSF53137">
    <property type="entry name" value="Translational machinery components"/>
    <property type="match status" value="1"/>
</dbReference>
<dbReference type="HAMAP" id="MF_01337_B">
    <property type="entry name" value="Ribosomal_uL18_B"/>
    <property type="match status" value="1"/>
</dbReference>
<proteinExistence type="inferred from homology"/>
<organism evidence="8 9">
    <name type="scientific">Saltatorellus ferox</name>
    <dbReference type="NCBI Taxonomy" id="2528018"/>
    <lineage>
        <taxon>Bacteria</taxon>
        <taxon>Pseudomonadati</taxon>
        <taxon>Planctomycetota</taxon>
        <taxon>Planctomycetia</taxon>
        <taxon>Planctomycetia incertae sedis</taxon>
        <taxon>Saltatorellus</taxon>
    </lineage>
</organism>
<dbReference type="Pfam" id="PF00861">
    <property type="entry name" value="Ribosomal_L18p"/>
    <property type="match status" value="1"/>
</dbReference>
<dbReference type="GO" id="GO:0006412">
    <property type="term" value="P:translation"/>
    <property type="evidence" value="ECO:0007669"/>
    <property type="project" value="UniProtKB-UniRule"/>
</dbReference>
<evidence type="ECO:0000256" key="4">
    <source>
        <dbReference type="ARBA" id="ARBA00022980"/>
    </source>
</evidence>
<dbReference type="PANTHER" id="PTHR12899">
    <property type="entry name" value="39S RIBOSOMAL PROTEIN L18, MITOCHONDRIAL"/>
    <property type="match status" value="1"/>
</dbReference>
<gene>
    <name evidence="7 8" type="primary">rplR</name>
    <name evidence="8" type="ORF">Poly30_39450</name>
</gene>
<dbReference type="NCBIfam" id="TIGR00060">
    <property type="entry name" value="L18_bact"/>
    <property type="match status" value="1"/>
</dbReference>
<keyword evidence="2 7" id="KW-0699">rRNA-binding</keyword>
<keyword evidence="3 7" id="KW-0694">RNA-binding</keyword>
<comment type="subunit">
    <text evidence="7">Part of the 50S ribosomal subunit; part of the 5S rRNA/L5/L18/L25 subcomplex. Contacts the 5S and 23S rRNAs.</text>
</comment>
<dbReference type="Proteomes" id="UP000320390">
    <property type="component" value="Chromosome"/>
</dbReference>
<evidence type="ECO:0000256" key="5">
    <source>
        <dbReference type="ARBA" id="ARBA00023274"/>
    </source>
</evidence>
<comment type="similarity">
    <text evidence="1 7">Belongs to the universal ribosomal protein uL18 family.</text>
</comment>
<dbReference type="OrthoDB" id="9810939at2"/>
<dbReference type="GO" id="GO:0022625">
    <property type="term" value="C:cytosolic large ribosomal subunit"/>
    <property type="evidence" value="ECO:0007669"/>
    <property type="project" value="TreeGrafter"/>
</dbReference>
<keyword evidence="4 7" id="KW-0689">Ribosomal protein</keyword>
<dbReference type="AlphaFoldDB" id="A0A518EWD0"/>